<feature type="compositionally biased region" description="Polar residues" evidence="1">
    <location>
        <begin position="181"/>
        <end position="204"/>
    </location>
</feature>
<reference evidence="2 3" key="1">
    <citation type="submission" date="2016-07" db="EMBL/GenBank/DDBJ databases">
        <authorList>
            <consortium name="Pathogen Informatics"/>
        </authorList>
    </citation>
    <scope>NUCLEOTIDE SEQUENCE [LARGE SCALE GENOMIC DNA]</scope>
</reference>
<feature type="compositionally biased region" description="Polar residues" evidence="1">
    <location>
        <begin position="256"/>
        <end position="282"/>
    </location>
</feature>
<feature type="region of interest" description="Disordered" evidence="1">
    <location>
        <begin position="109"/>
        <end position="129"/>
    </location>
</feature>
<sequence>MSTNKIGRALIKIMQRQRRPFNYISNAIRAFEERKCISEYSELKLEIEKEIDVFNKRTHTNFYQQWDKINKNITGKNNKIKNCVNKGYVSNDLYAVDTIKSFRQRCPKPNAPTCSNSSPSQAIKSPDLKKTVTERSCKAGKGCNKAIAVTELEKGKSQSKAPEGDSKTISFPGPDSKHQRQNNSIGQEPGNTDIISQPQPSVARSYSHVVAELKEPEQIDNGDSTASSREKAPAQRLSVIEPSKENTFETPPGDQHLQTVTAVESDTGASSQVRVSGENIPQSKIPLDETHGANTTSQQSNDVTVSRGKDGDGQTVATNTHGPESAAEGASLHHNHLNGYRISASTGDLSSASAELDTRNDNHTGNVTTNSESPPVKTPCTEASSDQASGSETLCYKRDDNELDISTGYILDKVHKTFDAIPNKEHVIKASAPMGIVMLLGLLFKYTPLWRVLTKKNRKKGAVINEELNSVLQEPSIIDDERSIPFSYGAFEYSSFDQNSY</sequence>
<feature type="compositionally biased region" description="Polar residues" evidence="1">
    <location>
        <begin position="292"/>
        <end position="304"/>
    </location>
</feature>
<organism evidence="2 3">
    <name type="scientific">Plasmodium vivax</name>
    <name type="common">malaria parasite P. vivax</name>
    <dbReference type="NCBI Taxonomy" id="5855"/>
    <lineage>
        <taxon>Eukaryota</taxon>
        <taxon>Sar</taxon>
        <taxon>Alveolata</taxon>
        <taxon>Apicomplexa</taxon>
        <taxon>Aconoidasida</taxon>
        <taxon>Haemosporida</taxon>
        <taxon>Plasmodiidae</taxon>
        <taxon>Plasmodium</taxon>
        <taxon>Plasmodium (Plasmodium)</taxon>
    </lineage>
</organism>
<dbReference type="VEuPathDB" id="PlasmoDB:PVP01_0009050"/>
<feature type="region of interest" description="Disordered" evidence="1">
    <location>
        <begin position="153"/>
        <end position="329"/>
    </location>
</feature>
<feature type="compositionally biased region" description="Polar residues" evidence="1">
    <location>
        <begin position="112"/>
        <end position="123"/>
    </location>
</feature>
<protein>
    <submittedName>
        <fullName evidence="2">VIR protein</fullName>
    </submittedName>
</protein>
<proteinExistence type="predicted"/>
<accession>A0A1G4ECQ9</accession>
<dbReference type="VEuPathDB" id="PlasmoDB:PVPAM_000005800"/>
<dbReference type="EMBL" id="FLYH01000249">
    <property type="protein sequence ID" value="SCA60218.1"/>
    <property type="molecule type" value="Genomic_DNA"/>
</dbReference>
<feature type="region of interest" description="Disordered" evidence="1">
    <location>
        <begin position="351"/>
        <end position="387"/>
    </location>
</feature>
<evidence type="ECO:0000313" key="2">
    <source>
        <dbReference type="EMBL" id="SCA60218.1"/>
    </source>
</evidence>
<dbReference type="AlphaFoldDB" id="A0A1G4ECQ9"/>
<feature type="compositionally biased region" description="Basic and acidic residues" evidence="1">
    <location>
        <begin position="153"/>
        <end position="166"/>
    </location>
</feature>
<dbReference type="Proteomes" id="UP000196402">
    <property type="component" value="Unassembled WGS sequence"/>
</dbReference>
<dbReference type="VEuPathDB" id="PlasmoDB:PVX_103150"/>
<gene>
    <name evidence="2" type="ORF">PVT01_000079300</name>
</gene>
<evidence type="ECO:0000256" key="1">
    <source>
        <dbReference type="SAM" id="MobiDB-lite"/>
    </source>
</evidence>
<feature type="compositionally biased region" description="Polar residues" evidence="1">
    <location>
        <begin position="363"/>
        <end position="373"/>
    </location>
</feature>
<evidence type="ECO:0000313" key="3">
    <source>
        <dbReference type="Proteomes" id="UP000196402"/>
    </source>
</evidence>
<name>A0A1G4ECQ9_PLAVI</name>
<dbReference type="VEuPathDB" id="PlasmoDB:PVW1_120011900"/>